<dbReference type="InterPro" id="IPR043136">
    <property type="entry name" value="B30.2/SPRY_sf"/>
</dbReference>
<dbReference type="Gene3D" id="2.60.120.920">
    <property type="match status" value="1"/>
</dbReference>
<evidence type="ECO:0000313" key="2">
    <source>
        <dbReference type="EMBL" id="CAD2183173.1"/>
    </source>
</evidence>
<dbReference type="EMBL" id="CAJEWN010000459">
    <property type="protein sequence ID" value="CAD2183173.1"/>
    <property type="molecule type" value="Genomic_DNA"/>
</dbReference>
<organism evidence="2 3">
    <name type="scientific">Meloidogyne enterolobii</name>
    <name type="common">Root-knot nematode worm</name>
    <name type="synonym">Meloidogyne mayaguensis</name>
    <dbReference type="NCBI Taxonomy" id="390850"/>
    <lineage>
        <taxon>Eukaryota</taxon>
        <taxon>Metazoa</taxon>
        <taxon>Ecdysozoa</taxon>
        <taxon>Nematoda</taxon>
        <taxon>Chromadorea</taxon>
        <taxon>Rhabditida</taxon>
        <taxon>Tylenchina</taxon>
        <taxon>Tylenchomorpha</taxon>
        <taxon>Tylenchoidea</taxon>
        <taxon>Meloidogynidae</taxon>
        <taxon>Meloidogyninae</taxon>
        <taxon>Meloidogyne</taxon>
    </lineage>
</organism>
<evidence type="ECO:0000256" key="1">
    <source>
        <dbReference type="SAM" id="Coils"/>
    </source>
</evidence>
<evidence type="ECO:0000313" key="3">
    <source>
        <dbReference type="Proteomes" id="UP000580250"/>
    </source>
</evidence>
<sequence>MSENIQNSNDDLSSNLCSTSTFEDSLNRIKLLEVEKDKTNLAFQLILAKLDLLTNSTKQNSSTDYPTMENQTLIKQLQNYLQKEVEQQKEKIKSLELDKFKKEEEIKILKENLEENKNVYENKLLKLEEERVLALDEFLKIKEEFEKLKNEKEKISKEKIGFLITERLEKNNLTLLSEEDYKKLTSTLKTCEEIISQLQREISENKKNYEQEIKQVKDLAKEQAEQIKTLTESNVAFNKAEYEAEKKAKELLTKNEQLQIENKDFVTKIKLKDEKIRSYEIQVKTFEKTVTSLNIKIGKLTSELDKLNKVNVKQRSIFVKISNKINSVQNQNSCCENKCINSNISGGVCKNGNGYVNVFGDSTRYPNEVKYGLIKYNNKLSDGKSNNWIYLYAQHPYTKAASYGSDYTLFYFEVKIFKELNSEICYAGIGFEVQNANIFLCNYSNNWGDYQKFEWVDGDVFGCGIVYPPKNDLKTKAYVFFTKNGKKIGNNILLKNDNVNLYPFIGLLSCSGVNDDLSTSICSCSTSTFEDSLNRIKLLEVEKDKTNLAFQLILAKLDLVGGF</sequence>
<dbReference type="Proteomes" id="UP000580250">
    <property type="component" value="Unassembled WGS sequence"/>
</dbReference>
<comment type="caution">
    <text evidence="2">The sequence shown here is derived from an EMBL/GenBank/DDBJ whole genome shotgun (WGS) entry which is preliminary data.</text>
</comment>
<proteinExistence type="predicted"/>
<gene>
    <name evidence="2" type="ORF">MENT_LOCUS35447</name>
</gene>
<reference evidence="2 3" key="1">
    <citation type="submission" date="2020-08" db="EMBL/GenBank/DDBJ databases">
        <authorList>
            <person name="Koutsovoulos G."/>
            <person name="Danchin GJ E."/>
        </authorList>
    </citation>
    <scope>NUCLEOTIDE SEQUENCE [LARGE SCALE GENOMIC DNA]</scope>
</reference>
<dbReference type="AlphaFoldDB" id="A0A6V7W7L8"/>
<feature type="coiled-coil region" evidence="1">
    <location>
        <begin position="70"/>
        <end position="268"/>
    </location>
</feature>
<protein>
    <submittedName>
        <fullName evidence="2">Uncharacterized protein</fullName>
    </submittedName>
</protein>
<accession>A0A6V7W7L8</accession>
<name>A0A6V7W7L8_MELEN</name>
<dbReference type="OrthoDB" id="258495at2759"/>
<keyword evidence="1" id="KW-0175">Coiled coil</keyword>